<dbReference type="InterPro" id="IPR000671">
    <property type="entry name" value="Peptidase_A31"/>
</dbReference>
<dbReference type="InterPro" id="IPR023430">
    <property type="entry name" value="Pept_HybD-like_dom_sf"/>
</dbReference>
<dbReference type="GO" id="GO:0004175">
    <property type="term" value="F:endopeptidase activity"/>
    <property type="evidence" value="ECO:0007669"/>
    <property type="project" value="TreeGrafter"/>
</dbReference>
<dbReference type="NCBIfam" id="TIGR00072">
    <property type="entry name" value="hydrog_prot"/>
    <property type="match status" value="1"/>
</dbReference>
<name>A0A0W0XXT1_9GAMM</name>
<dbReference type="Proteomes" id="UP000054608">
    <property type="component" value="Unassembled WGS sequence"/>
</dbReference>
<organism evidence="1 2">
    <name type="scientific">Legionella rubrilucens</name>
    <dbReference type="NCBI Taxonomy" id="458"/>
    <lineage>
        <taxon>Bacteria</taxon>
        <taxon>Pseudomonadati</taxon>
        <taxon>Pseudomonadota</taxon>
        <taxon>Gammaproteobacteria</taxon>
        <taxon>Legionellales</taxon>
        <taxon>Legionellaceae</taxon>
        <taxon>Legionella</taxon>
    </lineage>
</organism>
<dbReference type="EMBL" id="LNYT01000007">
    <property type="protein sequence ID" value="KTD49102.1"/>
    <property type="molecule type" value="Genomic_DNA"/>
</dbReference>
<sequence length="161" mass="17677">MKSIKVLGIGSPFGDDQVGWRVAETLKQQLSLHDHIAQYVNIESHDRPGIRLIELMSEASTIFIIDAVKSGSEAGTIHRFENNEIFESDNRFSTHDIGVSQALQLGCSLNALPANIILYGIEIDTIELGSNLSLCVERAIGLVVAQLENEIINTIHTSIRP</sequence>
<gene>
    <name evidence="1" type="ORF">Lrub_1453</name>
</gene>
<dbReference type="GO" id="GO:0016485">
    <property type="term" value="P:protein processing"/>
    <property type="evidence" value="ECO:0007669"/>
    <property type="project" value="TreeGrafter"/>
</dbReference>
<accession>A0A0W0XXT1</accession>
<protein>
    <submittedName>
        <fullName evidence="1">Hydrogenase expression/formation protein</fullName>
    </submittedName>
</protein>
<reference evidence="1 2" key="1">
    <citation type="submission" date="2015-11" db="EMBL/GenBank/DDBJ databases">
        <title>Genomic analysis of 38 Legionella species identifies large and diverse effector repertoires.</title>
        <authorList>
            <person name="Burstein D."/>
            <person name="Amaro F."/>
            <person name="Zusman T."/>
            <person name="Lifshitz Z."/>
            <person name="Cohen O."/>
            <person name="Gilbert J.A."/>
            <person name="Pupko T."/>
            <person name="Shuman H.A."/>
            <person name="Segal G."/>
        </authorList>
    </citation>
    <scope>NUCLEOTIDE SEQUENCE [LARGE SCALE GENOMIC DNA]</scope>
    <source>
        <strain evidence="1 2">WA-270A-C2</strain>
    </source>
</reference>
<comment type="caution">
    <text evidence="1">The sequence shown here is derived from an EMBL/GenBank/DDBJ whole genome shotgun (WGS) entry which is preliminary data.</text>
</comment>
<dbReference type="OrthoDB" id="9808862at2"/>
<dbReference type="GO" id="GO:0008047">
    <property type="term" value="F:enzyme activator activity"/>
    <property type="evidence" value="ECO:0007669"/>
    <property type="project" value="InterPro"/>
</dbReference>
<keyword evidence="2" id="KW-1185">Reference proteome</keyword>
<evidence type="ECO:0000313" key="2">
    <source>
        <dbReference type="Proteomes" id="UP000054608"/>
    </source>
</evidence>
<evidence type="ECO:0000313" key="1">
    <source>
        <dbReference type="EMBL" id="KTD49102.1"/>
    </source>
</evidence>
<dbReference type="SUPFAM" id="SSF53163">
    <property type="entry name" value="HybD-like"/>
    <property type="match status" value="1"/>
</dbReference>
<dbReference type="STRING" id="458.Lrub_1453"/>
<proteinExistence type="predicted"/>
<dbReference type="Gene3D" id="3.40.50.1450">
    <property type="entry name" value="HybD-like"/>
    <property type="match status" value="1"/>
</dbReference>
<dbReference type="PATRIC" id="fig|458.5.peg.1502"/>
<dbReference type="RefSeq" id="WP_058531513.1">
    <property type="nucleotide sequence ID" value="NZ_CAAAIN010000006.1"/>
</dbReference>
<dbReference type="AlphaFoldDB" id="A0A0W0XXT1"/>
<dbReference type="CDD" id="cd00518">
    <property type="entry name" value="H2MP"/>
    <property type="match status" value="1"/>
</dbReference>
<dbReference type="PANTHER" id="PTHR30302:SF7">
    <property type="entry name" value="F420-NONREDUCING HYDROGENASE II"/>
    <property type="match status" value="1"/>
</dbReference>
<dbReference type="Pfam" id="PF01750">
    <property type="entry name" value="HycI"/>
    <property type="match status" value="1"/>
</dbReference>
<dbReference type="PANTHER" id="PTHR30302">
    <property type="entry name" value="HYDROGENASE 1 MATURATION PROTEASE"/>
    <property type="match status" value="1"/>
</dbReference>